<dbReference type="EMBL" id="BAAAZH010000010">
    <property type="protein sequence ID" value="GAA4114850.1"/>
    <property type="molecule type" value="Genomic_DNA"/>
</dbReference>
<keyword evidence="2" id="KW-0472">Membrane</keyword>
<dbReference type="InterPro" id="IPR056997">
    <property type="entry name" value="CBM_AftD"/>
</dbReference>
<dbReference type="InterPro" id="IPR021798">
    <property type="entry name" value="AftD_N"/>
</dbReference>
<feature type="transmembrane region" description="Helical" evidence="2">
    <location>
        <begin position="180"/>
        <end position="196"/>
    </location>
</feature>
<feature type="transmembrane region" description="Helical" evidence="2">
    <location>
        <begin position="409"/>
        <end position="431"/>
    </location>
</feature>
<dbReference type="Pfam" id="PF11847">
    <property type="entry name" value="GT-C_AftD"/>
    <property type="match status" value="1"/>
</dbReference>
<protein>
    <submittedName>
        <fullName evidence="4">Alpha-(1-&gt;3)-arabinofuranosyltransferase</fullName>
    </submittedName>
</protein>
<evidence type="ECO:0000256" key="2">
    <source>
        <dbReference type="SAM" id="Phobius"/>
    </source>
</evidence>
<feature type="transmembrane region" description="Helical" evidence="2">
    <location>
        <begin position="124"/>
        <end position="142"/>
    </location>
</feature>
<evidence type="ECO:0000256" key="1">
    <source>
        <dbReference type="SAM" id="MobiDB-lite"/>
    </source>
</evidence>
<keyword evidence="2" id="KW-1133">Transmembrane helix</keyword>
<feature type="transmembrane region" description="Helical" evidence="2">
    <location>
        <begin position="21"/>
        <end position="40"/>
    </location>
</feature>
<feature type="transmembrane region" description="Helical" evidence="2">
    <location>
        <begin position="1234"/>
        <end position="1258"/>
    </location>
</feature>
<organism evidence="4 5">
    <name type="scientific">Nocardioides fonticola</name>
    <dbReference type="NCBI Taxonomy" id="450363"/>
    <lineage>
        <taxon>Bacteria</taxon>
        <taxon>Bacillati</taxon>
        <taxon>Actinomycetota</taxon>
        <taxon>Actinomycetes</taxon>
        <taxon>Propionibacteriales</taxon>
        <taxon>Nocardioidaceae</taxon>
        <taxon>Nocardioides</taxon>
    </lineage>
</organism>
<feature type="transmembrane region" description="Helical" evidence="2">
    <location>
        <begin position="88"/>
        <end position="112"/>
    </location>
</feature>
<dbReference type="Gene3D" id="2.60.120.260">
    <property type="entry name" value="Galactose-binding domain-like"/>
    <property type="match status" value="1"/>
</dbReference>
<reference evidence="5" key="1">
    <citation type="journal article" date="2019" name="Int. J. Syst. Evol. Microbiol.">
        <title>The Global Catalogue of Microorganisms (GCM) 10K type strain sequencing project: providing services to taxonomists for standard genome sequencing and annotation.</title>
        <authorList>
            <consortium name="The Broad Institute Genomics Platform"/>
            <consortium name="The Broad Institute Genome Sequencing Center for Infectious Disease"/>
            <person name="Wu L."/>
            <person name="Ma J."/>
        </authorList>
    </citation>
    <scope>NUCLEOTIDE SEQUENCE [LARGE SCALE GENOMIC DNA]</scope>
    <source>
        <strain evidence="5">JCM 16703</strain>
    </source>
</reference>
<proteinExistence type="predicted"/>
<sequence>MSRAYSGRAMDAPASTRRDTAVRWALYVAFAAVMLTEQYGRTTNDTRLELTEAPGSFLRGALSLWDPQVSLGQIQNQAYGYLFPQGPFFWLGHLAGLPGWLVERSWSVLLVIAACEGARRVARAVDVVPAAATVAGLVYALTPRMVAEVGVRSAEILPAVALPWALLPLLHLLRGRQRPWVAAVLSAAAFACGGGVNGTATAAPAGLLAVWIGWAWWQRRVTWRFVGLWTALIVAVDLWWLASLVRLGASSPPFYDYVEDARTTTDTAGASAALRGASNWVNYLTSGGARWWPAGYEVSFSPWVVAATAVIAAAGVVGLARHRGPFRVPWLLGLLLGFAFVTIAHVGTATSPAASALRDLLDGVLAPLRNVPKADPIMRLPLAIGAGLLAQEALAVVRPARRWREALRPAVGVAVVGALVVGLLGAAWPLLSGRTRTPGWEEFPTAWQQASEFLDEGTREGDDGAVWVVPGSGFAIQTWGWTMEEPLQVLGDTPWLTRSQVPLTPPATIRLLSALETYLETGTGSPALAATLRRIGVDRVLLRHDLDQAPAQGIDPDLVARALARSPGITRVATFGQADLGPAIEIFTVRGGSDGVRARPLDAVRTIASSVEDVVAALGAGLLGDDEPAVVPGGPGVQAGPAQILGDGFRDRERDFGRVHDAESNVRAADEPNHSGRIVTDYPGPDGARPVTARYSGIASVDATTSNGWPGILGAIRPETAPWSALDGDPGSYWLSAPFTDAVDQGIAVRFADARSLRTVTIDQPVAVVGQQIVGSWRVAITTVPGEDAVRPQVVDADPVTGRARLRLPADVRATAVRVSAVDVPEPDGQIGISELGFDPDPAPSRTLVVPTPASGLAPAASLLFGAVPETRACDPTLLGPDCDPARARPSEESTGIDRTVTLDAAATYRLRGAVVARSRPGTAELLQPARGAGPSITASSWLGDDPGVSARATTDGDPRTSWIADPRDPAPTLTVDLGARRTLRGISVAAPTGSAVRPTSVVIAAGGEQRTVDLRGLAGLGGEPRTIAFAPLAARRVTLTFAADGRPGLPLGLSTLRLRGADLTVPIDGAAPTGAGCGFGPPLRVDGVVHPTRVIGPLGAVLGDASLEVRSCDGPLRLAAGTHRIALASTEQFQPTSLRLLGADAPATADADRAVTVTDRTRTSIDLEVAGGAAALLSLPQSYNRGWRAVLVDDAGRRTDLAALQLDGWAQGFELPAGAGGRVELTFAPQRGYAIGLVGGLGLLGVVLLLALVLLATRRPGPAVPMVSTRPAGRATRWVAILAGLLVSGPFAALAAAVAVAVSPRGRRPRAVAGLVGGLLLVAGVIALVVDVVRAPQYPGDLADQATACGVWLLAVLALASPPEPE</sequence>
<feature type="transmembrane region" description="Helical" evidence="2">
    <location>
        <begin position="1279"/>
        <end position="1300"/>
    </location>
</feature>
<gene>
    <name evidence="4" type="ORF">GCM10022215_13260</name>
</gene>
<evidence type="ECO:0000313" key="5">
    <source>
        <dbReference type="Proteomes" id="UP001501495"/>
    </source>
</evidence>
<dbReference type="PROSITE" id="PS50022">
    <property type="entry name" value="FA58C_3"/>
    <property type="match status" value="1"/>
</dbReference>
<dbReference type="Pfam" id="PF24607">
    <property type="entry name" value="CBM_AftD"/>
    <property type="match status" value="1"/>
</dbReference>
<dbReference type="InterPro" id="IPR000421">
    <property type="entry name" value="FA58C"/>
</dbReference>
<feature type="region of interest" description="Disordered" evidence="1">
    <location>
        <begin position="663"/>
        <end position="685"/>
    </location>
</feature>
<feature type="transmembrane region" description="Helical" evidence="2">
    <location>
        <begin position="202"/>
        <end position="218"/>
    </location>
</feature>
<dbReference type="Proteomes" id="UP001501495">
    <property type="component" value="Unassembled WGS sequence"/>
</dbReference>
<feature type="transmembrane region" description="Helical" evidence="2">
    <location>
        <begin position="1312"/>
        <end position="1331"/>
    </location>
</feature>
<dbReference type="SUPFAM" id="SSF49785">
    <property type="entry name" value="Galactose-binding domain-like"/>
    <property type="match status" value="2"/>
</dbReference>
<dbReference type="InterPro" id="IPR008979">
    <property type="entry name" value="Galactose-bd-like_sf"/>
</dbReference>
<feature type="domain" description="F5/8 type C" evidence="3">
    <location>
        <begin position="919"/>
        <end position="989"/>
    </location>
</feature>
<feature type="transmembrane region" description="Helical" evidence="2">
    <location>
        <begin position="154"/>
        <end position="173"/>
    </location>
</feature>
<keyword evidence="5" id="KW-1185">Reference proteome</keyword>
<keyword evidence="2" id="KW-0812">Transmembrane</keyword>
<feature type="transmembrane region" description="Helical" evidence="2">
    <location>
        <begin position="332"/>
        <end position="357"/>
    </location>
</feature>
<evidence type="ECO:0000313" key="4">
    <source>
        <dbReference type="EMBL" id="GAA4114850.1"/>
    </source>
</evidence>
<feature type="transmembrane region" description="Helical" evidence="2">
    <location>
        <begin position="300"/>
        <end position="320"/>
    </location>
</feature>
<feature type="compositionally biased region" description="Basic and acidic residues" evidence="1">
    <location>
        <begin position="663"/>
        <end position="674"/>
    </location>
</feature>
<comment type="caution">
    <text evidence="4">The sequence shown here is derived from an EMBL/GenBank/DDBJ whole genome shotgun (WGS) entry which is preliminary data.</text>
</comment>
<accession>A0ABP7XFP8</accession>
<feature type="transmembrane region" description="Helical" evidence="2">
    <location>
        <begin position="377"/>
        <end position="397"/>
    </location>
</feature>
<name>A0ABP7XFP8_9ACTN</name>
<feature type="region of interest" description="Disordered" evidence="1">
    <location>
        <begin position="926"/>
        <end position="946"/>
    </location>
</feature>
<evidence type="ECO:0000259" key="3">
    <source>
        <dbReference type="PROSITE" id="PS50022"/>
    </source>
</evidence>
<feature type="transmembrane region" description="Helical" evidence="2">
    <location>
        <begin position="225"/>
        <end position="242"/>
    </location>
</feature>